<name>A0A164L3E3_9CRUS</name>
<dbReference type="SUPFAM" id="SSF56672">
    <property type="entry name" value="DNA/RNA polymerases"/>
    <property type="match status" value="1"/>
</dbReference>
<gene>
    <name evidence="3" type="ORF">APZ42_033430</name>
</gene>
<dbReference type="GO" id="GO:0003824">
    <property type="term" value="F:catalytic activity"/>
    <property type="evidence" value="ECO:0007669"/>
    <property type="project" value="UniProtKB-KW"/>
</dbReference>
<dbReference type="Gene3D" id="3.10.10.10">
    <property type="entry name" value="HIV Type 1 Reverse Transcriptase, subunit A, domain 1"/>
    <property type="match status" value="1"/>
</dbReference>
<feature type="domain" description="Reverse transcriptase/retrotransposon-derived protein RNase H-like" evidence="2">
    <location>
        <begin position="147"/>
        <end position="195"/>
    </location>
</feature>
<dbReference type="InterPro" id="IPR041577">
    <property type="entry name" value="RT_RNaseH_2"/>
</dbReference>
<reference evidence="3 4" key="1">
    <citation type="submission" date="2016-03" db="EMBL/GenBank/DDBJ databases">
        <title>EvidentialGene: Evidence-directed Construction of Genes on Genomes.</title>
        <authorList>
            <person name="Gilbert D.G."/>
            <person name="Choi J.-H."/>
            <person name="Mockaitis K."/>
            <person name="Colbourne J."/>
            <person name="Pfrender M."/>
        </authorList>
    </citation>
    <scope>NUCLEOTIDE SEQUENCE [LARGE SCALE GENOMIC DNA]</scope>
    <source>
        <strain evidence="3 4">Xinb3</strain>
        <tissue evidence="3">Complete organism</tissue>
    </source>
</reference>
<keyword evidence="1" id="KW-0511">Multifunctional enzyme</keyword>
<sequence length="495" mass="56656">MPIYSVTFSKAGIHISLIPIDKEDKDLTQQDYRYLETFTQLDFNNKTEQITKIAEKKHEDLFADQESDLGLATRVKHHINIGHHAPSNQRLRRTPKALKLVVKTNIEVMLSNKIIRESHSPFAAAIVMVSKKDGEMQSQRNGKGGGEEQRDAFDYIKNCLITRPVLGYPDFSRKFIIYTGASRYGIGAVLAKKQPPPPPADSDAQELRESYGVEVIAYTSKHLNDQKNFRMAKSKAEPAGKLARCALKILEFHIINRKIKRRKMEKWIELQHTDEYCRTILQEMAKANPSKDVRNKFKINAKILLVDVRGRTVRSVRLVPQILKENYNHKLAGHLGVGKTLARLQRKHNSTDGDRVKQKANIHMPNLDLITEFEELHLNNFNCSLKSHQAHETMDMEQLNILIDLVGLMQESDSKSVSYIDDGSYTSYYRKTPTIAPSSTKRTETTQYLPIMEENWESDQARKCTGKHTTCTYMVGYGMVWEDLCKCSTEVESKI</sequence>
<evidence type="ECO:0000259" key="2">
    <source>
        <dbReference type="Pfam" id="PF17919"/>
    </source>
</evidence>
<evidence type="ECO:0000256" key="1">
    <source>
        <dbReference type="ARBA" id="ARBA00023268"/>
    </source>
</evidence>
<dbReference type="GO" id="GO:0071897">
    <property type="term" value="P:DNA biosynthetic process"/>
    <property type="evidence" value="ECO:0007669"/>
    <property type="project" value="UniProtKB-ARBA"/>
</dbReference>
<dbReference type="EMBL" id="LRGB01003212">
    <property type="protein sequence ID" value="KZS03759.1"/>
    <property type="molecule type" value="Genomic_DNA"/>
</dbReference>
<dbReference type="InterPro" id="IPR050951">
    <property type="entry name" value="Retrovirus_Pol_polyprotein"/>
</dbReference>
<protein>
    <recommendedName>
        <fullName evidence="2">Reverse transcriptase/retrotransposon-derived protein RNase H-like domain-containing protein</fullName>
    </recommendedName>
</protein>
<accession>A0A164L3E3</accession>
<dbReference type="OrthoDB" id="6369919at2759"/>
<dbReference type="AlphaFoldDB" id="A0A164L3E3"/>
<dbReference type="Proteomes" id="UP000076858">
    <property type="component" value="Unassembled WGS sequence"/>
</dbReference>
<dbReference type="Pfam" id="PF17919">
    <property type="entry name" value="RT_RNaseH_2"/>
    <property type="match status" value="1"/>
</dbReference>
<keyword evidence="4" id="KW-1185">Reference proteome</keyword>
<proteinExistence type="predicted"/>
<dbReference type="InterPro" id="IPR043502">
    <property type="entry name" value="DNA/RNA_pol_sf"/>
</dbReference>
<dbReference type="PANTHER" id="PTHR37984">
    <property type="entry name" value="PROTEIN CBG26694"/>
    <property type="match status" value="1"/>
</dbReference>
<comment type="caution">
    <text evidence="3">The sequence shown here is derived from an EMBL/GenBank/DDBJ whole genome shotgun (WGS) entry which is preliminary data.</text>
</comment>
<evidence type="ECO:0000313" key="4">
    <source>
        <dbReference type="Proteomes" id="UP000076858"/>
    </source>
</evidence>
<dbReference type="PANTHER" id="PTHR37984:SF5">
    <property type="entry name" value="PROTEIN NYNRIN-LIKE"/>
    <property type="match status" value="1"/>
</dbReference>
<evidence type="ECO:0000313" key="3">
    <source>
        <dbReference type="EMBL" id="KZS03759.1"/>
    </source>
</evidence>
<organism evidence="3 4">
    <name type="scientific">Daphnia magna</name>
    <dbReference type="NCBI Taxonomy" id="35525"/>
    <lineage>
        <taxon>Eukaryota</taxon>
        <taxon>Metazoa</taxon>
        <taxon>Ecdysozoa</taxon>
        <taxon>Arthropoda</taxon>
        <taxon>Crustacea</taxon>
        <taxon>Branchiopoda</taxon>
        <taxon>Diplostraca</taxon>
        <taxon>Cladocera</taxon>
        <taxon>Anomopoda</taxon>
        <taxon>Daphniidae</taxon>
        <taxon>Daphnia</taxon>
    </lineage>
</organism>